<organism evidence="7 8">
    <name type="scientific">Forsythia ovata</name>
    <dbReference type="NCBI Taxonomy" id="205694"/>
    <lineage>
        <taxon>Eukaryota</taxon>
        <taxon>Viridiplantae</taxon>
        <taxon>Streptophyta</taxon>
        <taxon>Embryophyta</taxon>
        <taxon>Tracheophyta</taxon>
        <taxon>Spermatophyta</taxon>
        <taxon>Magnoliopsida</taxon>
        <taxon>eudicotyledons</taxon>
        <taxon>Gunneridae</taxon>
        <taxon>Pentapetalae</taxon>
        <taxon>asterids</taxon>
        <taxon>lamiids</taxon>
        <taxon>Lamiales</taxon>
        <taxon>Oleaceae</taxon>
        <taxon>Forsythieae</taxon>
        <taxon>Forsythia</taxon>
    </lineage>
</organism>
<dbReference type="PANTHER" id="PTHR12221:SF6">
    <property type="entry name" value="PESCADILLO HOMOLOG"/>
    <property type="match status" value="1"/>
</dbReference>
<evidence type="ECO:0000313" key="7">
    <source>
        <dbReference type="EMBL" id="KAL2528919.1"/>
    </source>
</evidence>
<dbReference type="SUPFAM" id="SSF52113">
    <property type="entry name" value="BRCT domain"/>
    <property type="match status" value="1"/>
</dbReference>
<dbReference type="EMBL" id="JBFOLJ010000006">
    <property type="protein sequence ID" value="KAL2528919.1"/>
    <property type="molecule type" value="Genomic_DNA"/>
</dbReference>
<dbReference type="PANTHER" id="PTHR12221">
    <property type="entry name" value="PESCADILLO - RELATED"/>
    <property type="match status" value="1"/>
</dbReference>
<dbReference type="GO" id="GO:0006364">
    <property type="term" value="P:rRNA processing"/>
    <property type="evidence" value="ECO:0007669"/>
    <property type="project" value="UniProtKB-KW"/>
</dbReference>
<evidence type="ECO:0000256" key="1">
    <source>
        <dbReference type="ARBA" id="ARBA00004604"/>
    </source>
</evidence>
<evidence type="ECO:0000256" key="3">
    <source>
        <dbReference type="ARBA" id="ARBA00022552"/>
    </source>
</evidence>
<feature type="region of interest" description="Disordered" evidence="5">
    <location>
        <begin position="443"/>
        <end position="471"/>
    </location>
</feature>
<dbReference type="InterPro" id="IPR010613">
    <property type="entry name" value="PES"/>
</dbReference>
<protein>
    <submittedName>
        <fullName evidence="7">Pescadillo-related</fullName>
    </submittedName>
</protein>
<keyword evidence="4" id="KW-0539">Nucleus</keyword>
<proteinExistence type="predicted"/>
<evidence type="ECO:0000259" key="6">
    <source>
        <dbReference type="PROSITE" id="PS50172"/>
    </source>
</evidence>
<dbReference type="FunFam" id="3.40.50.10190:FF:000002">
    <property type="entry name" value="Pescadillo homolog"/>
    <property type="match status" value="1"/>
</dbReference>
<accession>A0ABD1UV91</accession>
<dbReference type="CDD" id="cd17709">
    <property type="entry name" value="BRCT_pescadillo_like"/>
    <property type="match status" value="1"/>
</dbReference>
<evidence type="ECO:0000256" key="5">
    <source>
        <dbReference type="SAM" id="MobiDB-lite"/>
    </source>
</evidence>
<dbReference type="InterPro" id="IPR036420">
    <property type="entry name" value="BRCT_dom_sf"/>
</dbReference>
<evidence type="ECO:0000256" key="4">
    <source>
        <dbReference type="ARBA" id="ARBA00023242"/>
    </source>
</evidence>
<keyword evidence="3" id="KW-0698">rRNA processing</keyword>
<name>A0ABD1UV91_9LAMI</name>
<sequence>MKKAEANKNLDLVERLNRQKPPLDLNRIVIERYPTFIDSLRDMDDCLSMVHLFAALPAVESEHIQVERIHTCRRLSHEWQAYISRTHKLRKTFNSVKGIYYQAEVQGQTITWLTPQTLQQVLSPDVDYKIMLTFLDVHETLLALVNFKLYQLINVEYPPILDPRLEALAADLYALSRYLEANARGAMVESMLVSSSNSNHTEDQHQGTKLEKPQLILSQLQHHIPSNECGALMRLVEDVDEENEYDTEMKECRNFFKDMKFFLSREVPMESLLFVIPAFGGVVSWEGEGAPFAESDQNITHQIIDRPTQRRKFLSRHYVQPQWVYDCVNFRVILPIEEYLVGRVAPPHLSPFIDNEAEGHVPEYAENIKRLQAAARNEVLPMPGVGEEEFGDPQKLLGIIDRAEKIEAAEKKPKMAILQKQDLDELKMELEVCQYYDRSNVRKQKDDDGTDADEDSLPDLKQISEDADNMSKVLMSRKKRKLLEAMEIGKERKQANNSLLKERKKKIDEDEKCG</sequence>
<evidence type="ECO:0000313" key="8">
    <source>
        <dbReference type="Proteomes" id="UP001604277"/>
    </source>
</evidence>
<reference evidence="8" key="1">
    <citation type="submission" date="2024-07" db="EMBL/GenBank/DDBJ databases">
        <title>Two chromosome-level genome assemblies of Korean endemic species Abeliophyllum distichum and Forsythia ovata (Oleaceae).</title>
        <authorList>
            <person name="Jang H."/>
        </authorList>
    </citation>
    <scope>NUCLEOTIDE SEQUENCE [LARGE SCALE GENOMIC DNA]</scope>
</reference>
<feature type="domain" description="BRCT" evidence="6">
    <location>
        <begin position="251"/>
        <end position="341"/>
    </location>
</feature>
<comment type="caution">
    <text evidence="7">The sequence shown here is derived from an EMBL/GenBank/DDBJ whole genome shotgun (WGS) entry which is preliminary data.</text>
</comment>
<keyword evidence="2" id="KW-0690">Ribosome biogenesis</keyword>
<dbReference type="AlphaFoldDB" id="A0ABD1UV91"/>
<dbReference type="PROSITE" id="PS50172">
    <property type="entry name" value="BRCT"/>
    <property type="match status" value="1"/>
</dbReference>
<dbReference type="Proteomes" id="UP001604277">
    <property type="component" value="Unassembled WGS sequence"/>
</dbReference>
<feature type="region of interest" description="Disordered" evidence="5">
    <location>
        <begin position="486"/>
        <end position="514"/>
    </location>
</feature>
<dbReference type="Pfam" id="PF16589">
    <property type="entry name" value="BRCT_2"/>
    <property type="match status" value="1"/>
</dbReference>
<dbReference type="GO" id="GO:0005730">
    <property type="term" value="C:nucleolus"/>
    <property type="evidence" value="ECO:0007669"/>
    <property type="project" value="UniProtKB-SubCell"/>
</dbReference>
<dbReference type="InterPro" id="IPR001357">
    <property type="entry name" value="BRCT_dom"/>
</dbReference>
<comment type="subcellular location">
    <subcellularLocation>
        <location evidence="1">Nucleus</location>
        <location evidence="1">Nucleolus</location>
    </subcellularLocation>
</comment>
<feature type="compositionally biased region" description="Acidic residues" evidence="5">
    <location>
        <begin position="448"/>
        <end position="457"/>
    </location>
</feature>
<dbReference type="SMART" id="SM00292">
    <property type="entry name" value="BRCT"/>
    <property type="match status" value="1"/>
</dbReference>
<dbReference type="Gene3D" id="3.40.50.10190">
    <property type="entry name" value="BRCT domain"/>
    <property type="match status" value="1"/>
</dbReference>
<gene>
    <name evidence="7" type="ORF">Fot_21520</name>
</gene>
<evidence type="ECO:0000256" key="2">
    <source>
        <dbReference type="ARBA" id="ARBA00022517"/>
    </source>
</evidence>
<dbReference type="Pfam" id="PF06732">
    <property type="entry name" value="Pescadillo_N"/>
    <property type="match status" value="1"/>
</dbReference>
<keyword evidence="8" id="KW-1185">Reference proteome</keyword>
<feature type="compositionally biased region" description="Basic and acidic residues" evidence="5">
    <location>
        <begin position="505"/>
        <end position="514"/>
    </location>
</feature>